<keyword evidence="5" id="KW-0326">Glycosidase</keyword>
<evidence type="ECO:0000313" key="9">
    <source>
        <dbReference type="Proteomes" id="UP001501588"/>
    </source>
</evidence>
<dbReference type="InterPro" id="IPR003265">
    <property type="entry name" value="HhH-GPD_domain"/>
</dbReference>
<dbReference type="InterPro" id="IPR011257">
    <property type="entry name" value="DNA_glycosylase"/>
</dbReference>
<dbReference type="CDD" id="cd00056">
    <property type="entry name" value="ENDO3c"/>
    <property type="match status" value="1"/>
</dbReference>
<keyword evidence="3" id="KW-0378">Hydrolase</keyword>
<gene>
    <name evidence="8" type="ORF">GCM10009416_45550</name>
</gene>
<proteinExistence type="inferred from homology"/>
<dbReference type="Pfam" id="PF00633">
    <property type="entry name" value="HHH"/>
    <property type="match status" value="1"/>
</dbReference>
<sequence>MGKPAPARGAAAIPLFDAVSTDAGAPPSRPRSGAAPRAGHPAPADPGRAALALEAHARLCAAYHCPIAYFHALPPLDELVSSLLSHRTRNADSARAFRSLRERFPSWEAARDAPVAEVERALAGVTWPEAKAPALQRTLRAITEVRGGRLDLDHLAGMEPEAARAWLAALPGVGPKTAAAVLSFSALRGRALPVDSHHHRVAQRIGLIPRSLAVGPSHAVLEALLPADWTAQQVYDHHEVFMLHGQRCCIFRAPACGRCVLLDLCPEGQARRNGAARDAAPPAPPPEPGL</sequence>
<evidence type="ECO:0000256" key="6">
    <source>
        <dbReference type="SAM" id="MobiDB-lite"/>
    </source>
</evidence>
<keyword evidence="9" id="KW-1185">Reference proteome</keyword>
<dbReference type="Pfam" id="PF00730">
    <property type="entry name" value="HhH-GPD"/>
    <property type="match status" value="1"/>
</dbReference>
<dbReference type="Proteomes" id="UP001501588">
    <property type="component" value="Unassembled WGS sequence"/>
</dbReference>
<evidence type="ECO:0000256" key="2">
    <source>
        <dbReference type="ARBA" id="ARBA00022763"/>
    </source>
</evidence>
<evidence type="ECO:0000256" key="3">
    <source>
        <dbReference type="ARBA" id="ARBA00022801"/>
    </source>
</evidence>
<dbReference type="SMART" id="SM00478">
    <property type="entry name" value="ENDO3c"/>
    <property type="match status" value="1"/>
</dbReference>
<accession>A0ABP3R7L9</accession>
<reference evidence="9" key="1">
    <citation type="journal article" date="2019" name="Int. J. Syst. Evol. Microbiol.">
        <title>The Global Catalogue of Microorganisms (GCM) 10K type strain sequencing project: providing services to taxonomists for standard genome sequencing and annotation.</title>
        <authorList>
            <consortium name="The Broad Institute Genomics Platform"/>
            <consortium name="The Broad Institute Genome Sequencing Center for Infectious Disease"/>
            <person name="Wu L."/>
            <person name="Ma J."/>
        </authorList>
    </citation>
    <scope>NUCLEOTIDE SEQUENCE [LARGE SCALE GENOMIC DNA]</scope>
    <source>
        <strain evidence="9">JCM 9933</strain>
    </source>
</reference>
<evidence type="ECO:0000256" key="1">
    <source>
        <dbReference type="ARBA" id="ARBA00008343"/>
    </source>
</evidence>
<feature type="region of interest" description="Disordered" evidence="6">
    <location>
        <begin position="20"/>
        <end position="46"/>
    </location>
</feature>
<organism evidence="8 9">
    <name type="scientific">Craurococcus roseus</name>
    <dbReference type="NCBI Taxonomy" id="77585"/>
    <lineage>
        <taxon>Bacteria</taxon>
        <taxon>Pseudomonadati</taxon>
        <taxon>Pseudomonadota</taxon>
        <taxon>Alphaproteobacteria</taxon>
        <taxon>Acetobacterales</taxon>
        <taxon>Acetobacteraceae</taxon>
        <taxon>Craurococcus</taxon>
    </lineage>
</organism>
<keyword evidence="2" id="KW-0227">DNA damage</keyword>
<evidence type="ECO:0000313" key="8">
    <source>
        <dbReference type="EMBL" id="GAA0602660.1"/>
    </source>
</evidence>
<keyword evidence="4" id="KW-0234">DNA repair</keyword>
<name>A0ABP3R7L9_9PROT</name>
<feature type="domain" description="HhH-GPD" evidence="7">
    <location>
        <begin position="84"/>
        <end position="247"/>
    </location>
</feature>
<protein>
    <recommendedName>
        <fullName evidence="7">HhH-GPD domain-containing protein</fullName>
    </recommendedName>
</protein>
<evidence type="ECO:0000259" key="7">
    <source>
        <dbReference type="SMART" id="SM00478"/>
    </source>
</evidence>
<feature type="compositionally biased region" description="Low complexity" evidence="6">
    <location>
        <begin position="23"/>
        <end position="46"/>
    </location>
</feature>
<dbReference type="EMBL" id="BAAAFZ010000084">
    <property type="protein sequence ID" value="GAA0602660.1"/>
    <property type="molecule type" value="Genomic_DNA"/>
</dbReference>
<comment type="similarity">
    <text evidence="1">Belongs to the Nth/MutY family.</text>
</comment>
<dbReference type="Gene3D" id="1.10.1670.10">
    <property type="entry name" value="Helix-hairpin-Helix base-excision DNA repair enzymes (C-terminal)"/>
    <property type="match status" value="1"/>
</dbReference>
<dbReference type="PANTHER" id="PTHR47203">
    <property type="match status" value="1"/>
</dbReference>
<dbReference type="PANTHER" id="PTHR47203:SF1">
    <property type="entry name" value="HYPOTHETICAL BASE EXCISION DNA REPAIR PROTEIN (EUROFUNG)"/>
    <property type="match status" value="1"/>
</dbReference>
<dbReference type="Gene3D" id="1.10.340.30">
    <property type="entry name" value="Hypothetical protein, domain 2"/>
    <property type="match status" value="1"/>
</dbReference>
<evidence type="ECO:0000256" key="5">
    <source>
        <dbReference type="ARBA" id="ARBA00023295"/>
    </source>
</evidence>
<dbReference type="InterPro" id="IPR023170">
    <property type="entry name" value="HhH_base_excis_C"/>
</dbReference>
<dbReference type="RefSeq" id="WP_343897722.1">
    <property type="nucleotide sequence ID" value="NZ_BAAAFZ010000084.1"/>
</dbReference>
<evidence type="ECO:0000256" key="4">
    <source>
        <dbReference type="ARBA" id="ARBA00023204"/>
    </source>
</evidence>
<dbReference type="SUPFAM" id="SSF48150">
    <property type="entry name" value="DNA-glycosylase"/>
    <property type="match status" value="1"/>
</dbReference>
<dbReference type="InterPro" id="IPR000445">
    <property type="entry name" value="HhH_motif"/>
</dbReference>
<comment type="caution">
    <text evidence="8">The sequence shown here is derived from an EMBL/GenBank/DDBJ whole genome shotgun (WGS) entry which is preliminary data.</text>
</comment>